<evidence type="ECO:0000259" key="1">
    <source>
        <dbReference type="Pfam" id="PF02371"/>
    </source>
</evidence>
<dbReference type="GO" id="GO:0003677">
    <property type="term" value="F:DNA binding"/>
    <property type="evidence" value="ECO:0007669"/>
    <property type="project" value="InterPro"/>
</dbReference>
<dbReference type="KEGG" id="alam:RT761_01622"/>
<dbReference type="RefSeq" id="WP_218110912.1">
    <property type="nucleotide sequence ID" value="NZ_CP065383.1"/>
</dbReference>
<dbReference type="EMBL" id="CP065383">
    <property type="protein sequence ID" value="QPM68402.1"/>
    <property type="molecule type" value="Genomic_DNA"/>
</dbReference>
<gene>
    <name evidence="2" type="ORF">RT761_01622</name>
</gene>
<feature type="domain" description="Transposase IS116/IS110/IS902 C-terminal" evidence="1">
    <location>
        <begin position="107"/>
        <end position="191"/>
    </location>
</feature>
<keyword evidence="3" id="KW-1185">Reference proteome</keyword>
<reference evidence="2 3" key="1">
    <citation type="journal article" date="2021" name="Nat. Commun.">
        <title>Isolation of a member of the candidate phylum Atribacteria reveals a unique cell membrane structure.</title>
        <authorList>
            <person name="Taiki K."/>
            <person name="Nobu M.K."/>
            <person name="Kusada H."/>
            <person name="Meng X.-Y."/>
            <person name="Hosoki N."/>
            <person name="Uematsu K."/>
            <person name="Yoshioka H."/>
            <person name="Kamagata Y."/>
            <person name="Tamaki H."/>
        </authorList>
    </citation>
    <scope>NUCLEOTIDE SEQUENCE [LARGE SCALE GENOMIC DNA]</scope>
    <source>
        <strain evidence="2 3">RT761</strain>
    </source>
</reference>
<dbReference type="Proteomes" id="UP000594463">
    <property type="component" value="Chromosome"/>
</dbReference>
<organism evidence="2 3">
    <name type="scientific">Atribacter laminatus</name>
    <dbReference type="NCBI Taxonomy" id="2847778"/>
    <lineage>
        <taxon>Bacteria</taxon>
        <taxon>Pseudomonadati</taxon>
        <taxon>Atribacterota</taxon>
        <taxon>Atribacteria</taxon>
        <taxon>Atribacterales</taxon>
        <taxon>Atribacteraceae</taxon>
        <taxon>Atribacter</taxon>
    </lineage>
</organism>
<dbReference type="GO" id="GO:0004803">
    <property type="term" value="F:transposase activity"/>
    <property type="evidence" value="ECO:0007669"/>
    <property type="project" value="InterPro"/>
</dbReference>
<dbReference type="InterPro" id="IPR003346">
    <property type="entry name" value="Transposase_20"/>
</dbReference>
<dbReference type="GO" id="GO:0006313">
    <property type="term" value="P:DNA transposition"/>
    <property type="evidence" value="ECO:0007669"/>
    <property type="project" value="InterPro"/>
</dbReference>
<dbReference type="InterPro" id="IPR047650">
    <property type="entry name" value="Transpos_IS110"/>
</dbReference>
<evidence type="ECO:0000313" key="2">
    <source>
        <dbReference type="EMBL" id="QPM68402.1"/>
    </source>
</evidence>
<proteinExistence type="predicted"/>
<dbReference type="Pfam" id="PF02371">
    <property type="entry name" value="Transposase_20"/>
    <property type="match status" value="1"/>
</dbReference>
<sequence length="239" mass="27006">MQSVAPGLVDLVKNVDSRWYLHFLTCRPSLRSLATMRKESLLKIKGVGKKYAAVIASWQKEAHFSIDVDLVSSMIIEDAKRILALMEAIATIENEFEPLCEQSDLARTIGSIPGFGPISSAELAGEIDDLSRFPQDMSLALYLGMAPLDNSSGKKEGCKVAKSVNTRTKAAMMVAVAHHSWQVEESKRYYEKKRLEGKKHNQAIRSLGRHLVRVIWSLIKEKRFYEIREENERNILKMA</sequence>
<dbReference type="PANTHER" id="PTHR33055">
    <property type="entry name" value="TRANSPOSASE FOR INSERTION SEQUENCE ELEMENT IS1111A"/>
    <property type="match status" value="1"/>
</dbReference>
<dbReference type="PANTHER" id="PTHR33055:SF3">
    <property type="entry name" value="PUTATIVE TRANSPOSASE FOR IS117-RELATED"/>
    <property type="match status" value="1"/>
</dbReference>
<protein>
    <recommendedName>
        <fullName evidence="1">Transposase IS116/IS110/IS902 C-terminal domain-containing protein</fullName>
    </recommendedName>
</protein>
<dbReference type="AlphaFoldDB" id="A0A7T1F338"/>
<name>A0A7T1F338_ATRLM</name>
<evidence type="ECO:0000313" key="3">
    <source>
        <dbReference type="Proteomes" id="UP000594463"/>
    </source>
</evidence>
<accession>A0A7T1F338</accession>